<dbReference type="AlphaFoldDB" id="A0A1G7HHA9"/>
<name>A0A1G7HHA9_9RHOB</name>
<sequence length="49" mass="5394">MKKLLLLLAVLVLGFVLGIRYDRQLMQGECKAGAGEWTGTICVNSELLQ</sequence>
<evidence type="ECO:0000313" key="2">
    <source>
        <dbReference type="Proteomes" id="UP000199399"/>
    </source>
</evidence>
<dbReference type="Proteomes" id="UP000199399">
    <property type="component" value="Unassembled WGS sequence"/>
</dbReference>
<dbReference type="RefSeq" id="WP_167356353.1">
    <property type="nucleotide sequence ID" value="NZ_FNBP01000001.1"/>
</dbReference>
<proteinExistence type="predicted"/>
<dbReference type="EMBL" id="FNBP01000001">
    <property type="protein sequence ID" value="SDE99419.1"/>
    <property type="molecule type" value="Genomic_DNA"/>
</dbReference>
<keyword evidence="2" id="KW-1185">Reference proteome</keyword>
<reference evidence="2" key="1">
    <citation type="submission" date="2016-10" db="EMBL/GenBank/DDBJ databases">
        <authorList>
            <person name="Varghese N."/>
            <person name="Submissions S."/>
        </authorList>
    </citation>
    <scope>NUCLEOTIDE SEQUENCE [LARGE SCALE GENOMIC DNA]</scope>
    <source>
        <strain evidence="2">DSM 16477</strain>
    </source>
</reference>
<protein>
    <submittedName>
        <fullName evidence="1">Uncharacterized protein</fullName>
    </submittedName>
</protein>
<organism evidence="1 2">
    <name type="scientific">Sulfitobacter delicatus</name>
    <dbReference type="NCBI Taxonomy" id="218672"/>
    <lineage>
        <taxon>Bacteria</taxon>
        <taxon>Pseudomonadati</taxon>
        <taxon>Pseudomonadota</taxon>
        <taxon>Alphaproteobacteria</taxon>
        <taxon>Rhodobacterales</taxon>
        <taxon>Roseobacteraceae</taxon>
        <taxon>Sulfitobacter</taxon>
    </lineage>
</organism>
<accession>A0A1G7HHA9</accession>
<evidence type="ECO:0000313" key="1">
    <source>
        <dbReference type="EMBL" id="SDE99419.1"/>
    </source>
</evidence>
<gene>
    <name evidence="1" type="ORF">SAMN04489759_101110</name>
</gene>